<dbReference type="Proteomes" id="UP000294071">
    <property type="component" value="Unassembled WGS sequence"/>
</dbReference>
<comment type="caution">
    <text evidence="1">The sequence shown here is derived from an EMBL/GenBank/DDBJ whole genome shotgun (WGS) entry which is preliminary data.</text>
</comment>
<accession>A0A4Q2RYL1</accession>
<dbReference type="AlphaFoldDB" id="A0A4Q2RYL1"/>
<evidence type="ECO:0000313" key="1">
    <source>
        <dbReference type="EMBL" id="RYB94370.1"/>
    </source>
</evidence>
<organism evidence="1 2">
    <name type="scientific">Nocardioides oleivorans</name>
    <dbReference type="NCBI Taxonomy" id="273676"/>
    <lineage>
        <taxon>Bacteria</taxon>
        <taxon>Bacillati</taxon>
        <taxon>Actinomycetota</taxon>
        <taxon>Actinomycetes</taxon>
        <taxon>Propionibacteriales</taxon>
        <taxon>Nocardioidaceae</taxon>
        <taxon>Nocardioides</taxon>
    </lineage>
</organism>
<dbReference type="RefSeq" id="WP_129399721.1">
    <property type="nucleotide sequence ID" value="NZ_SDWT01000001.1"/>
</dbReference>
<evidence type="ECO:0000313" key="2">
    <source>
        <dbReference type="Proteomes" id="UP000294071"/>
    </source>
</evidence>
<sequence>MTGAIRAPGHYAVVDGAEVLVSASGRDHVWIDGVRREMEDLDDLLSVNVRAHWRGGEISVNAVDAGGDEVGFLTNDGELAQREGLGGSPRDGWYGAAPVAELSEVTERVSSIHPRRREA</sequence>
<proteinExistence type="predicted"/>
<name>A0A4Q2RYL1_9ACTN</name>
<reference evidence="1 2" key="1">
    <citation type="submission" date="2019-01" db="EMBL/GenBank/DDBJ databases">
        <title>Novel species of Nocardioides.</title>
        <authorList>
            <person name="Liu Q."/>
            <person name="Xin Y.-H."/>
        </authorList>
    </citation>
    <scope>NUCLEOTIDE SEQUENCE [LARGE SCALE GENOMIC DNA]</scope>
    <source>
        <strain evidence="1 2">CGMCC 4.6882</strain>
    </source>
</reference>
<keyword evidence="2" id="KW-1185">Reference proteome</keyword>
<dbReference type="OrthoDB" id="3786889at2"/>
<protein>
    <submittedName>
        <fullName evidence="1">Uncharacterized protein</fullName>
    </submittedName>
</protein>
<dbReference type="EMBL" id="SDWT01000001">
    <property type="protein sequence ID" value="RYB94370.1"/>
    <property type="molecule type" value="Genomic_DNA"/>
</dbReference>
<gene>
    <name evidence="1" type="ORF">EUA93_08450</name>
</gene>